<dbReference type="AlphaFoldDB" id="U2YDK4"/>
<feature type="transmembrane region" description="Helical" evidence="1">
    <location>
        <begin position="34"/>
        <end position="52"/>
    </location>
</feature>
<proteinExistence type="predicted"/>
<keyword evidence="3" id="KW-1185">Reference proteome</keyword>
<organism evidence="2 3">
    <name type="scientific">Halarchaeum acidiphilum MH1-52-1</name>
    <dbReference type="NCBI Taxonomy" id="1261545"/>
    <lineage>
        <taxon>Archaea</taxon>
        <taxon>Methanobacteriati</taxon>
        <taxon>Methanobacteriota</taxon>
        <taxon>Stenosarchaea group</taxon>
        <taxon>Halobacteria</taxon>
        <taxon>Halobacteriales</taxon>
        <taxon>Halobacteriaceae</taxon>
    </lineage>
</organism>
<evidence type="ECO:0000313" key="2">
    <source>
        <dbReference type="EMBL" id="GAD51761.1"/>
    </source>
</evidence>
<reference evidence="2 3" key="1">
    <citation type="submission" date="2013-09" db="EMBL/GenBank/DDBJ databases">
        <title>Whole genome sequencing of Halarchaeum acidiphilum strain MH1-52-1.</title>
        <authorList>
            <person name="Shimane Y."/>
            <person name="Minegishi H."/>
            <person name="Nishi S."/>
            <person name="Echigo A."/>
            <person name="Shuto A."/>
            <person name="Konishi M."/>
            <person name="Ito T."/>
            <person name="Ohkuma M."/>
            <person name="Ohta Y."/>
            <person name="Nagano Y."/>
            <person name="Tsubouchi T."/>
            <person name="Mori K."/>
            <person name="Usui K."/>
            <person name="Kamekura M."/>
            <person name="Usami R."/>
            <person name="Takaki Y."/>
            <person name="Hatada Y."/>
        </authorList>
    </citation>
    <scope>NUCLEOTIDE SEQUENCE [LARGE SCALE GENOMIC DNA]</scope>
    <source>
        <strain evidence="2 3">JCM 16109</strain>
    </source>
</reference>
<dbReference type="Proteomes" id="UP000016986">
    <property type="component" value="Unassembled WGS sequence"/>
</dbReference>
<gene>
    <name evidence="2" type="ORF">MBEHAL_0521</name>
</gene>
<comment type="caution">
    <text evidence="2">The sequence shown here is derived from an EMBL/GenBank/DDBJ whole genome shotgun (WGS) entry which is preliminary data.</text>
</comment>
<protein>
    <submittedName>
        <fullName evidence="2">Uncharacterized protein</fullName>
    </submittedName>
</protein>
<accession>U2YDK4</accession>
<name>U2YDK4_9EURY</name>
<sequence length="54" mass="5401">MERFVRLVVAGGIALVVGLWGSHALAWPAAALGALVALCGLCALGAGIASEIER</sequence>
<keyword evidence="1" id="KW-1133">Transmembrane helix</keyword>
<evidence type="ECO:0000256" key="1">
    <source>
        <dbReference type="SAM" id="Phobius"/>
    </source>
</evidence>
<keyword evidence="1" id="KW-0472">Membrane</keyword>
<evidence type="ECO:0000313" key="3">
    <source>
        <dbReference type="Proteomes" id="UP000016986"/>
    </source>
</evidence>
<dbReference type="EMBL" id="BATA01000008">
    <property type="protein sequence ID" value="GAD51761.1"/>
    <property type="molecule type" value="Genomic_DNA"/>
</dbReference>
<dbReference type="RefSeq" id="WP_020222438.1">
    <property type="nucleotide sequence ID" value="NZ_BANO01000233.1"/>
</dbReference>
<keyword evidence="1" id="KW-0812">Transmembrane</keyword>